<proteinExistence type="predicted"/>
<organism evidence="1 2">
    <name type="scientific">Dissostichus eleginoides</name>
    <name type="common">Patagonian toothfish</name>
    <name type="synonym">Dissostichus amissus</name>
    <dbReference type="NCBI Taxonomy" id="100907"/>
    <lineage>
        <taxon>Eukaryota</taxon>
        <taxon>Metazoa</taxon>
        <taxon>Chordata</taxon>
        <taxon>Craniata</taxon>
        <taxon>Vertebrata</taxon>
        <taxon>Euteleostomi</taxon>
        <taxon>Actinopterygii</taxon>
        <taxon>Neopterygii</taxon>
        <taxon>Teleostei</taxon>
        <taxon>Neoteleostei</taxon>
        <taxon>Acanthomorphata</taxon>
        <taxon>Eupercaria</taxon>
        <taxon>Perciformes</taxon>
        <taxon>Notothenioidei</taxon>
        <taxon>Nototheniidae</taxon>
        <taxon>Dissostichus</taxon>
    </lineage>
</organism>
<keyword evidence="2" id="KW-1185">Reference proteome</keyword>
<comment type="caution">
    <text evidence="1">The sequence shown here is derived from an EMBL/GenBank/DDBJ whole genome shotgun (WGS) entry which is preliminary data.</text>
</comment>
<name>A0AAD9CAS6_DISEL</name>
<evidence type="ECO:0000313" key="1">
    <source>
        <dbReference type="EMBL" id="KAK1897488.1"/>
    </source>
</evidence>
<protein>
    <submittedName>
        <fullName evidence="1">Exodeoxyribonuclease 7 large subunit</fullName>
    </submittedName>
</protein>
<dbReference type="AlphaFoldDB" id="A0AAD9CAS6"/>
<accession>A0AAD9CAS6</accession>
<dbReference type="EMBL" id="JASDAP010000009">
    <property type="protein sequence ID" value="KAK1897488.1"/>
    <property type="molecule type" value="Genomic_DNA"/>
</dbReference>
<reference evidence="1" key="1">
    <citation type="submission" date="2023-04" db="EMBL/GenBank/DDBJ databases">
        <title>Chromosome-level genome of Chaenocephalus aceratus.</title>
        <authorList>
            <person name="Park H."/>
        </authorList>
    </citation>
    <scope>NUCLEOTIDE SEQUENCE</scope>
    <source>
        <strain evidence="1">DE</strain>
        <tissue evidence="1">Muscle</tissue>
    </source>
</reference>
<sequence>MHLNERQIDWLERGGGSLRSLPSGPEEDNMVAETQLSCPLSINQMIGHTHAEPRPHLMEQSQRLMEKMRARRTCGQS</sequence>
<dbReference type="Proteomes" id="UP001228049">
    <property type="component" value="Unassembled WGS sequence"/>
</dbReference>
<evidence type="ECO:0000313" key="2">
    <source>
        <dbReference type="Proteomes" id="UP001228049"/>
    </source>
</evidence>
<gene>
    <name evidence="1" type="ORF">KUDE01_017020</name>
</gene>